<accession>A0A0F9J934</accession>
<name>A0A0F9J934_9ZZZZ</name>
<dbReference type="AlphaFoldDB" id="A0A0F9J934"/>
<comment type="caution">
    <text evidence="1">The sequence shown here is derived from an EMBL/GenBank/DDBJ whole genome shotgun (WGS) entry which is preliminary data.</text>
</comment>
<reference evidence="1" key="1">
    <citation type="journal article" date="2015" name="Nature">
        <title>Complex archaea that bridge the gap between prokaryotes and eukaryotes.</title>
        <authorList>
            <person name="Spang A."/>
            <person name="Saw J.H."/>
            <person name="Jorgensen S.L."/>
            <person name="Zaremba-Niedzwiedzka K."/>
            <person name="Martijn J."/>
            <person name="Lind A.E."/>
            <person name="van Eijk R."/>
            <person name="Schleper C."/>
            <person name="Guy L."/>
            <person name="Ettema T.J."/>
        </authorList>
    </citation>
    <scope>NUCLEOTIDE SEQUENCE</scope>
</reference>
<gene>
    <name evidence="1" type="ORF">LCGC14_1483000</name>
</gene>
<sequence>MQKKNRLIIIGVFLVLVLSFFLYDKFFSEAETTINIQQSQVEIVPLSQVQVEKIASILLTSEFIKDVPEKNPIALQFYDFQDGERIWQSGFLIGENELLASGDPSVYIIIHSKYISKLNENNFCEIIIEANKNGDLGFHSEYSKASLLIKYSGMLKHKGCLGF</sequence>
<proteinExistence type="predicted"/>
<organism evidence="1">
    <name type="scientific">marine sediment metagenome</name>
    <dbReference type="NCBI Taxonomy" id="412755"/>
    <lineage>
        <taxon>unclassified sequences</taxon>
        <taxon>metagenomes</taxon>
        <taxon>ecological metagenomes</taxon>
    </lineage>
</organism>
<evidence type="ECO:0000313" key="1">
    <source>
        <dbReference type="EMBL" id="KKM66259.1"/>
    </source>
</evidence>
<dbReference type="EMBL" id="LAZR01010569">
    <property type="protein sequence ID" value="KKM66259.1"/>
    <property type="molecule type" value="Genomic_DNA"/>
</dbReference>
<protein>
    <submittedName>
        <fullName evidence="1">Uncharacterized protein</fullName>
    </submittedName>
</protein>